<keyword evidence="6" id="KW-0862">Zinc</keyword>
<protein>
    <recommendedName>
        <fullName evidence="13">Cytosol non-specific dipeptidase</fullName>
        <ecNumber evidence="10">3.4.13.18</ecNumber>
    </recommendedName>
    <alternativeName>
        <fullName evidence="16">Aminoacyl-histidine dipeptidase</fullName>
    </alternativeName>
    <alternativeName>
        <fullName evidence="15">Beta-alanyl-histidine dipeptidase</fullName>
    </alternativeName>
    <alternativeName>
        <fullName evidence="14">Carnosinase</fullName>
    </alternativeName>
    <alternativeName>
        <fullName evidence="11">Peptidase D</fullName>
    </alternativeName>
    <alternativeName>
        <fullName evidence="17">Xaa-His dipeptidase</fullName>
    </alternativeName>
</protein>
<evidence type="ECO:0000256" key="4">
    <source>
        <dbReference type="ARBA" id="ARBA00022723"/>
    </source>
</evidence>
<sequence length="481" mass="52589">MVDLKTLEPVAVWQHFDEIRQIPRSSKNEEAMRQYVKKVAERNNLSFKEDSIGNVVVSIPATPGKEDVTKVVLQSHLDMVCEKDPDTEHDFEKDAIQVTQKGEYLYAVGTTLGADNGIGVALELAVMEKKDWEHGPIECLFTIDEETGLTGAKELDPSIVTAKTLINLDTEEHRMIYVGCAGGGDTKMSVELEQGAVPENYSSLEVVVSGLKGGHSGCDIHVGKGNAIKILSRILWSFRQDNALQLGSISGGDKHNAIPRNAKATLVVPEDKRQSFIDACNEKFNSIKDEFNEIEPEMSIAVTDSECAQVLTEDASDKVLMLLVTLPHGVLAMNPDIKELVNTSNNLASVRCEEGKCLVLTSTRSSLKEALENVREQIAASGKLIGATVVQDAPYPGWKPDLSSPILQKVKEQYAKTFGEEPEVKAIHAGLECGVIGEKIPGMDMVSIGPQIENPHSPSERVHIGSVDEFWKVFCEILQSV</sequence>
<dbReference type="EMBL" id="AP019860">
    <property type="protein sequence ID" value="BBM83321.1"/>
    <property type="molecule type" value="Genomic_DNA"/>
</dbReference>
<comment type="cofactor">
    <cofactor evidence="1">
        <name>Co(2+)</name>
        <dbReference type="ChEBI" id="CHEBI:48828"/>
    </cofactor>
</comment>
<evidence type="ECO:0000256" key="3">
    <source>
        <dbReference type="ARBA" id="ARBA00022670"/>
    </source>
</evidence>
<evidence type="ECO:0000313" key="20">
    <source>
        <dbReference type="Proteomes" id="UP000326354"/>
    </source>
</evidence>
<comment type="cofactor">
    <cofactor evidence="2">
        <name>Zn(2+)</name>
        <dbReference type="ChEBI" id="CHEBI:29105"/>
    </cofactor>
</comment>
<dbReference type="OrthoDB" id="9773892at2"/>
<dbReference type="FunFam" id="3.40.630.10:FF:000018">
    <property type="entry name" value="Aminoacyl-histidine dipeptidase PepD"/>
    <property type="match status" value="1"/>
</dbReference>
<dbReference type="GO" id="GO:0005829">
    <property type="term" value="C:cytosol"/>
    <property type="evidence" value="ECO:0007669"/>
    <property type="project" value="TreeGrafter"/>
</dbReference>
<keyword evidence="20" id="KW-1185">Reference proteome</keyword>
<dbReference type="PANTHER" id="PTHR43501:SF1">
    <property type="entry name" value="CYTOSOL NON-SPECIFIC DIPEPTIDASE"/>
    <property type="match status" value="1"/>
</dbReference>
<evidence type="ECO:0000256" key="14">
    <source>
        <dbReference type="ARBA" id="ARBA00075285"/>
    </source>
</evidence>
<dbReference type="GO" id="GO:0006508">
    <property type="term" value="P:proteolysis"/>
    <property type="evidence" value="ECO:0007669"/>
    <property type="project" value="UniProtKB-KW"/>
</dbReference>
<evidence type="ECO:0000256" key="5">
    <source>
        <dbReference type="ARBA" id="ARBA00022801"/>
    </source>
</evidence>
<reference evidence="19 20" key="1">
    <citation type="submission" date="2019-08" db="EMBL/GenBank/DDBJ databases">
        <title>Complete genome sequence of Candidatus Uab amorphum.</title>
        <authorList>
            <person name="Shiratori T."/>
            <person name="Suzuki S."/>
            <person name="Kakizawa Y."/>
            <person name="Ishida K."/>
        </authorList>
    </citation>
    <scope>NUCLEOTIDE SEQUENCE [LARGE SCALE GENOMIC DNA]</scope>
    <source>
        <strain evidence="19 20">SRT547</strain>
    </source>
</reference>
<evidence type="ECO:0000256" key="11">
    <source>
        <dbReference type="ARBA" id="ARBA00044252"/>
    </source>
</evidence>
<accession>A0A5S9IL21</accession>
<dbReference type="PRINTS" id="PR00934">
    <property type="entry name" value="XHISDIPTASE"/>
</dbReference>
<evidence type="ECO:0000259" key="18">
    <source>
        <dbReference type="Pfam" id="PF07687"/>
    </source>
</evidence>
<dbReference type="FunFam" id="3.40.630.10:FF:000015">
    <property type="entry name" value="Aminoacyl-histidine dipeptidase PepD"/>
    <property type="match status" value="1"/>
</dbReference>
<evidence type="ECO:0000313" key="19">
    <source>
        <dbReference type="EMBL" id="BBM83321.1"/>
    </source>
</evidence>
<dbReference type="CDD" id="cd03890">
    <property type="entry name" value="M20_pepD"/>
    <property type="match status" value="1"/>
</dbReference>
<keyword evidence="5" id="KW-0378">Hydrolase</keyword>
<evidence type="ECO:0000256" key="13">
    <source>
        <dbReference type="ARBA" id="ARBA00071271"/>
    </source>
</evidence>
<dbReference type="EC" id="3.4.13.18" evidence="10"/>
<dbReference type="Gene3D" id="3.40.630.10">
    <property type="entry name" value="Zn peptidases"/>
    <property type="match status" value="2"/>
</dbReference>
<evidence type="ECO:0000256" key="17">
    <source>
        <dbReference type="ARBA" id="ARBA00078074"/>
    </source>
</evidence>
<evidence type="ECO:0000256" key="6">
    <source>
        <dbReference type="ARBA" id="ARBA00022833"/>
    </source>
</evidence>
<evidence type="ECO:0000256" key="1">
    <source>
        <dbReference type="ARBA" id="ARBA00001941"/>
    </source>
</evidence>
<evidence type="ECO:0000256" key="7">
    <source>
        <dbReference type="ARBA" id="ARBA00023049"/>
    </source>
</evidence>
<comment type="similarity">
    <text evidence="12">Belongs to the peptidase M20C family.</text>
</comment>
<dbReference type="Pfam" id="PF07687">
    <property type="entry name" value="M20_dimer"/>
    <property type="match status" value="1"/>
</dbReference>
<dbReference type="GO" id="GO:0070573">
    <property type="term" value="F:metallodipeptidase activity"/>
    <property type="evidence" value="ECO:0007669"/>
    <property type="project" value="TreeGrafter"/>
</dbReference>
<evidence type="ECO:0000256" key="16">
    <source>
        <dbReference type="ARBA" id="ARBA00077688"/>
    </source>
</evidence>
<dbReference type="KEGG" id="uam:UABAM_01672"/>
<keyword evidence="8" id="KW-0170">Cobalt</keyword>
<dbReference type="InterPro" id="IPR002933">
    <property type="entry name" value="Peptidase_M20"/>
</dbReference>
<organism evidence="19 20">
    <name type="scientific">Uabimicrobium amorphum</name>
    <dbReference type="NCBI Taxonomy" id="2596890"/>
    <lineage>
        <taxon>Bacteria</taxon>
        <taxon>Pseudomonadati</taxon>
        <taxon>Planctomycetota</taxon>
        <taxon>Candidatus Uabimicrobiia</taxon>
        <taxon>Candidatus Uabimicrobiales</taxon>
        <taxon>Candidatus Uabimicrobiaceae</taxon>
        <taxon>Candidatus Uabimicrobium</taxon>
    </lineage>
</organism>
<evidence type="ECO:0000256" key="8">
    <source>
        <dbReference type="ARBA" id="ARBA00023285"/>
    </source>
</evidence>
<dbReference type="Proteomes" id="UP000326354">
    <property type="component" value="Chromosome"/>
</dbReference>
<evidence type="ECO:0000256" key="15">
    <source>
        <dbReference type="ARBA" id="ARBA00076004"/>
    </source>
</evidence>
<gene>
    <name evidence="19" type="ORF">UABAM_01672</name>
</gene>
<keyword evidence="7" id="KW-0482">Metalloprotease</keyword>
<evidence type="ECO:0000256" key="10">
    <source>
        <dbReference type="ARBA" id="ARBA00038976"/>
    </source>
</evidence>
<dbReference type="AlphaFoldDB" id="A0A5S9IL21"/>
<dbReference type="SUPFAM" id="SSF53187">
    <property type="entry name" value="Zn-dependent exopeptidases"/>
    <property type="match status" value="1"/>
</dbReference>
<dbReference type="RefSeq" id="WP_151967526.1">
    <property type="nucleotide sequence ID" value="NZ_AP019860.1"/>
</dbReference>
<dbReference type="GO" id="GO:0046872">
    <property type="term" value="F:metal ion binding"/>
    <property type="evidence" value="ECO:0007669"/>
    <property type="project" value="UniProtKB-KW"/>
</dbReference>
<keyword evidence="4" id="KW-0479">Metal-binding</keyword>
<dbReference type="PIRSF" id="PIRSF016599">
    <property type="entry name" value="Xaa-His_dipept"/>
    <property type="match status" value="1"/>
</dbReference>
<evidence type="ECO:0000256" key="9">
    <source>
        <dbReference type="ARBA" id="ARBA00036421"/>
    </source>
</evidence>
<dbReference type="InterPro" id="IPR011650">
    <property type="entry name" value="Peptidase_M20_dimer"/>
</dbReference>
<dbReference type="Pfam" id="PF01546">
    <property type="entry name" value="Peptidase_M20"/>
    <property type="match status" value="1"/>
</dbReference>
<comment type="catalytic activity">
    <reaction evidence="9">
        <text>Hydrolysis of dipeptides, preferentially hydrophobic dipeptides including prolyl amino acids.</text>
        <dbReference type="EC" id="3.4.13.18"/>
    </reaction>
</comment>
<dbReference type="InterPro" id="IPR001160">
    <property type="entry name" value="Peptidase_M20C"/>
</dbReference>
<dbReference type="NCBIfam" id="TIGR01893">
    <property type="entry name" value="aa-his-dipept"/>
    <property type="match status" value="1"/>
</dbReference>
<name>A0A5S9IL21_UABAM</name>
<evidence type="ECO:0000256" key="2">
    <source>
        <dbReference type="ARBA" id="ARBA00001947"/>
    </source>
</evidence>
<keyword evidence="3" id="KW-0645">Protease</keyword>
<feature type="domain" description="Peptidase M20 dimerisation" evidence="18">
    <location>
        <begin position="209"/>
        <end position="287"/>
    </location>
</feature>
<evidence type="ECO:0000256" key="12">
    <source>
        <dbReference type="ARBA" id="ARBA00061423"/>
    </source>
</evidence>
<proteinExistence type="inferred from homology"/>
<dbReference type="PANTHER" id="PTHR43501">
    <property type="entry name" value="CYTOSOL NON-SPECIFIC DIPEPTIDASE"/>
    <property type="match status" value="1"/>
</dbReference>